<dbReference type="Pfam" id="PF02518">
    <property type="entry name" value="HATPase_c"/>
    <property type="match status" value="1"/>
</dbReference>
<evidence type="ECO:0000259" key="8">
    <source>
        <dbReference type="PROSITE" id="PS50109"/>
    </source>
</evidence>
<protein>
    <recommendedName>
        <fullName evidence="2">histidine kinase</fullName>
        <ecNumber evidence="2">2.7.13.3</ecNumber>
    </recommendedName>
</protein>
<evidence type="ECO:0000256" key="3">
    <source>
        <dbReference type="ARBA" id="ARBA00022553"/>
    </source>
</evidence>
<dbReference type="CDD" id="cd00075">
    <property type="entry name" value="HATPase"/>
    <property type="match status" value="1"/>
</dbReference>
<dbReference type="CDD" id="cd00082">
    <property type="entry name" value="HisKA"/>
    <property type="match status" value="1"/>
</dbReference>
<dbReference type="Gene3D" id="1.10.287.130">
    <property type="match status" value="1"/>
</dbReference>
<dbReference type="AlphaFoldDB" id="A0A2S6I6L9"/>
<dbReference type="InterPro" id="IPR050736">
    <property type="entry name" value="Sensor_HK_Regulatory"/>
</dbReference>
<gene>
    <name evidence="9" type="ORF">CLV84_0071</name>
</gene>
<accession>A0A2S6I6L9</accession>
<feature type="transmembrane region" description="Helical" evidence="7">
    <location>
        <begin position="9"/>
        <end position="29"/>
    </location>
</feature>
<dbReference type="Gene3D" id="3.30.565.10">
    <property type="entry name" value="Histidine kinase-like ATPase, C-terminal domain"/>
    <property type="match status" value="1"/>
</dbReference>
<reference evidence="9 10" key="1">
    <citation type="submission" date="2018-02" db="EMBL/GenBank/DDBJ databases">
        <title>Genomic Encyclopedia of Archaeal and Bacterial Type Strains, Phase II (KMG-II): from individual species to whole genera.</title>
        <authorList>
            <person name="Goeker M."/>
        </authorList>
    </citation>
    <scope>NUCLEOTIDE SEQUENCE [LARGE SCALE GENOMIC DNA]</scope>
    <source>
        <strain evidence="9 10">DSM 29526</strain>
    </source>
</reference>
<evidence type="ECO:0000256" key="1">
    <source>
        <dbReference type="ARBA" id="ARBA00000085"/>
    </source>
</evidence>
<comment type="catalytic activity">
    <reaction evidence="1">
        <text>ATP + protein L-histidine = ADP + protein N-phospho-L-histidine.</text>
        <dbReference type="EC" id="2.7.13.3"/>
    </reaction>
</comment>
<dbReference type="InterPro" id="IPR005467">
    <property type="entry name" value="His_kinase_dom"/>
</dbReference>
<dbReference type="EC" id="2.7.13.3" evidence="2"/>
<dbReference type="PRINTS" id="PR00344">
    <property type="entry name" value="BCTRLSENSOR"/>
</dbReference>
<keyword evidence="7" id="KW-0472">Membrane</keyword>
<comment type="caution">
    <text evidence="9">The sequence shown here is derived from an EMBL/GenBank/DDBJ whole genome shotgun (WGS) entry which is preliminary data.</text>
</comment>
<keyword evidence="3" id="KW-0597">Phosphoprotein</keyword>
<evidence type="ECO:0000256" key="7">
    <source>
        <dbReference type="SAM" id="Phobius"/>
    </source>
</evidence>
<dbReference type="InterPro" id="IPR004358">
    <property type="entry name" value="Sig_transdc_His_kin-like_C"/>
</dbReference>
<dbReference type="EMBL" id="PTJC01000005">
    <property type="protein sequence ID" value="PPK87137.1"/>
    <property type="molecule type" value="Genomic_DNA"/>
</dbReference>
<keyword evidence="4" id="KW-0808">Transferase</keyword>
<dbReference type="Proteomes" id="UP000237662">
    <property type="component" value="Unassembled WGS sequence"/>
</dbReference>
<dbReference type="PROSITE" id="PS50109">
    <property type="entry name" value="HIS_KIN"/>
    <property type="match status" value="1"/>
</dbReference>
<dbReference type="Pfam" id="PF00512">
    <property type="entry name" value="HisKA"/>
    <property type="match status" value="1"/>
</dbReference>
<keyword evidence="10" id="KW-1185">Reference proteome</keyword>
<keyword evidence="7" id="KW-0812">Transmembrane</keyword>
<dbReference type="SUPFAM" id="SSF55874">
    <property type="entry name" value="ATPase domain of HSP90 chaperone/DNA topoisomerase II/histidine kinase"/>
    <property type="match status" value="1"/>
</dbReference>
<keyword evidence="7" id="KW-1133">Transmembrane helix</keyword>
<name>A0A2S6I6L9_9BACT</name>
<dbReference type="OrthoDB" id="1933776at2"/>
<keyword evidence="5 9" id="KW-0418">Kinase</keyword>
<dbReference type="PANTHER" id="PTHR43711:SF1">
    <property type="entry name" value="HISTIDINE KINASE 1"/>
    <property type="match status" value="1"/>
</dbReference>
<organism evidence="9 10">
    <name type="scientific">Neolewinella xylanilytica</name>
    <dbReference type="NCBI Taxonomy" id="1514080"/>
    <lineage>
        <taxon>Bacteria</taxon>
        <taxon>Pseudomonadati</taxon>
        <taxon>Bacteroidota</taxon>
        <taxon>Saprospiria</taxon>
        <taxon>Saprospirales</taxon>
        <taxon>Lewinellaceae</taxon>
        <taxon>Neolewinella</taxon>
    </lineage>
</organism>
<dbReference type="InterPro" id="IPR003594">
    <property type="entry name" value="HATPase_dom"/>
</dbReference>
<evidence type="ECO:0000256" key="6">
    <source>
        <dbReference type="ARBA" id="ARBA00023012"/>
    </source>
</evidence>
<dbReference type="PANTHER" id="PTHR43711">
    <property type="entry name" value="TWO-COMPONENT HISTIDINE KINASE"/>
    <property type="match status" value="1"/>
</dbReference>
<evidence type="ECO:0000256" key="2">
    <source>
        <dbReference type="ARBA" id="ARBA00012438"/>
    </source>
</evidence>
<dbReference type="InterPro" id="IPR036097">
    <property type="entry name" value="HisK_dim/P_sf"/>
</dbReference>
<proteinExistence type="predicted"/>
<dbReference type="GO" id="GO:0000155">
    <property type="term" value="F:phosphorelay sensor kinase activity"/>
    <property type="evidence" value="ECO:0007669"/>
    <property type="project" value="InterPro"/>
</dbReference>
<evidence type="ECO:0000256" key="4">
    <source>
        <dbReference type="ARBA" id="ARBA00022679"/>
    </source>
</evidence>
<keyword evidence="6" id="KW-0902">Two-component regulatory system</keyword>
<dbReference type="RefSeq" id="WP_104417755.1">
    <property type="nucleotide sequence ID" value="NZ_PTJC01000005.1"/>
</dbReference>
<sequence length="433" mass="49285">MQTQVIRRVIVLGVVAIAGIIGMQTYWVATTWNLNDTEFSQKAQLALYGVARQLAAENNAALPKRDIVRQRSSNYFIVNTESEINAQRLEYLMQQELQRLNLDIDFEYAIFNCATNEMAYGGYCYADVDLQPGSLPTTDRTLPPDDDLLYYFGIKFPTRIGYIWQKMQLVVFLSVILILTVAFFAYSLVIILRQRRLAHMQKEFIDNMTHEFKTPLSTIRVAATVLSRDEKVAGDPRLSRYAHLIYSQYERLNGQIEKVLQIANTEKGNFEIKRERVDLQTLLPPLLESASARVEEREGKLTWQLPQRPLHLLADPLHLTNILYNLLDNAIKYGGAAPRVAVVGRVANAYLHLAISDRGPGIAPEYQPKLFDKFYRVPTGDVHDVKGFGLGLYYVRQICRAHHWDIRVESKPGRGTTLHLRLPLSPAPEAVPA</sequence>
<feature type="transmembrane region" description="Helical" evidence="7">
    <location>
        <begin position="169"/>
        <end position="192"/>
    </location>
</feature>
<evidence type="ECO:0000313" key="9">
    <source>
        <dbReference type="EMBL" id="PPK87137.1"/>
    </source>
</evidence>
<dbReference type="SUPFAM" id="SSF47384">
    <property type="entry name" value="Homodimeric domain of signal transducing histidine kinase"/>
    <property type="match status" value="1"/>
</dbReference>
<feature type="domain" description="Histidine kinase" evidence="8">
    <location>
        <begin position="207"/>
        <end position="426"/>
    </location>
</feature>
<evidence type="ECO:0000256" key="5">
    <source>
        <dbReference type="ARBA" id="ARBA00022777"/>
    </source>
</evidence>
<dbReference type="InterPro" id="IPR003661">
    <property type="entry name" value="HisK_dim/P_dom"/>
</dbReference>
<dbReference type="SMART" id="SM00387">
    <property type="entry name" value="HATPase_c"/>
    <property type="match status" value="1"/>
</dbReference>
<dbReference type="InterPro" id="IPR036890">
    <property type="entry name" value="HATPase_C_sf"/>
</dbReference>
<evidence type="ECO:0000313" key="10">
    <source>
        <dbReference type="Proteomes" id="UP000237662"/>
    </source>
</evidence>
<dbReference type="SMART" id="SM00388">
    <property type="entry name" value="HisKA"/>
    <property type="match status" value="1"/>
</dbReference>